<evidence type="ECO:0000313" key="2">
    <source>
        <dbReference type="EMBL" id="KAG0144812.1"/>
    </source>
</evidence>
<reference evidence="2" key="1">
    <citation type="submission" date="2013-11" db="EMBL/GenBank/DDBJ databases">
        <title>Genome sequence of the fusiform rust pathogen reveals effectors for host alternation and coevolution with pine.</title>
        <authorList>
            <consortium name="DOE Joint Genome Institute"/>
            <person name="Smith K."/>
            <person name="Pendleton A."/>
            <person name="Kubisiak T."/>
            <person name="Anderson C."/>
            <person name="Salamov A."/>
            <person name="Aerts A."/>
            <person name="Riley R."/>
            <person name="Clum A."/>
            <person name="Lindquist E."/>
            <person name="Ence D."/>
            <person name="Campbell M."/>
            <person name="Kronenberg Z."/>
            <person name="Feau N."/>
            <person name="Dhillon B."/>
            <person name="Hamelin R."/>
            <person name="Burleigh J."/>
            <person name="Smith J."/>
            <person name="Yandell M."/>
            <person name="Nelson C."/>
            <person name="Grigoriev I."/>
            <person name="Davis J."/>
        </authorList>
    </citation>
    <scope>NUCLEOTIDE SEQUENCE</scope>
    <source>
        <strain evidence="2">G11</strain>
    </source>
</reference>
<comment type="caution">
    <text evidence="2">The sequence shown here is derived from an EMBL/GenBank/DDBJ whole genome shotgun (WGS) entry which is preliminary data.</text>
</comment>
<evidence type="ECO:0000259" key="1">
    <source>
        <dbReference type="Pfam" id="PF14529"/>
    </source>
</evidence>
<name>A0A9P6NII8_9BASI</name>
<keyword evidence="3" id="KW-1185">Reference proteome</keyword>
<feature type="domain" description="Endonuclease/exonuclease/phosphatase" evidence="1">
    <location>
        <begin position="4"/>
        <end position="99"/>
    </location>
</feature>
<organism evidence="2 3">
    <name type="scientific">Cronartium quercuum f. sp. fusiforme G11</name>
    <dbReference type="NCBI Taxonomy" id="708437"/>
    <lineage>
        <taxon>Eukaryota</taxon>
        <taxon>Fungi</taxon>
        <taxon>Dikarya</taxon>
        <taxon>Basidiomycota</taxon>
        <taxon>Pucciniomycotina</taxon>
        <taxon>Pucciniomycetes</taxon>
        <taxon>Pucciniales</taxon>
        <taxon>Coleosporiaceae</taxon>
        <taxon>Cronartium</taxon>
    </lineage>
</organism>
<dbReference type="EMBL" id="MU167288">
    <property type="protein sequence ID" value="KAG0144812.1"/>
    <property type="molecule type" value="Genomic_DNA"/>
</dbReference>
<dbReference type="Proteomes" id="UP000886653">
    <property type="component" value="Unassembled WGS sequence"/>
</dbReference>
<dbReference type="InterPro" id="IPR036691">
    <property type="entry name" value="Endo/exonu/phosph_ase_sf"/>
</dbReference>
<evidence type="ECO:0000313" key="3">
    <source>
        <dbReference type="Proteomes" id="UP000886653"/>
    </source>
</evidence>
<gene>
    <name evidence="2" type="ORF">CROQUDRAFT_8030</name>
</gene>
<protein>
    <recommendedName>
        <fullName evidence="1">Endonuclease/exonuclease/phosphatase domain-containing protein</fullName>
    </recommendedName>
</protein>
<dbReference type="InterPro" id="IPR005135">
    <property type="entry name" value="Endo/exonuclease/phosphatase"/>
</dbReference>
<feature type="non-terminal residue" evidence="2">
    <location>
        <position position="1"/>
    </location>
</feature>
<feature type="non-terminal residue" evidence="2">
    <location>
        <position position="102"/>
    </location>
</feature>
<dbReference type="AlphaFoldDB" id="A0A9P6NII8"/>
<dbReference type="SUPFAM" id="SSF56219">
    <property type="entry name" value="DNase I-like"/>
    <property type="match status" value="1"/>
</dbReference>
<proteinExistence type="predicted"/>
<sequence length="102" mass="11518">PTMCTTDSNLHSTIWNPEHSSTHDKNADKLYELMTKYNLCLRSPLGIPTFGLGFAHTQGTSIDLTWVNEGFDDSIVLCTIDQELEKEKSLYSHFSDHEALIT</sequence>
<accession>A0A9P6NII8</accession>
<dbReference type="GO" id="GO:0003824">
    <property type="term" value="F:catalytic activity"/>
    <property type="evidence" value="ECO:0007669"/>
    <property type="project" value="InterPro"/>
</dbReference>
<dbReference type="Gene3D" id="3.60.10.10">
    <property type="entry name" value="Endonuclease/exonuclease/phosphatase"/>
    <property type="match status" value="1"/>
</dbReference>
<dbReference type="Pfam" id="PF14529">
    <property type="entry name" value="Exo_endo_phos_2"/>
    <property type="match status" value="1"/>
</dbReference>